<keyword evidence="2" id="KW-1185">Reference proteome</keyword>
<proteinExistence type="predicted"/>
<dbReference type="EMBL" id="CM023471">
    <property type="protein sequence ID" value="KAH7965994.1"/>
    <property type="molecule type" value="Genomic_DNA"/>
</dbReference>
<dbReference type="Proteomes" id="UP000821865">
    <property type="component" value="Chromosome 2"/>
</dbReference>
<name>A0ACB8DD33_DERSI</name>
<gene>
    <name evidence="1" type="ORF">HPB49_012505</name>
</gene>
<accession>A0ACB8DD33</accession>
<sequence length="149" mass="16095">MDVELTASAIKCGDEQSLWAFDRDVIAMALPDSRACWPVAACAAVFVFFGMMLAKSESVMYIGFMDMLHINREEASWPLTIAIIMSQLSGPLYGLLGLWLSDRILLVAGALLCALPVMACALAQSLGLVVFLYGVLYGKTNGRISAAHM</sequence>
<comment type="caution">
    <text evidence="1">The sequence shown here is derived from an EMBL/GenBank/DDBJ whole genome shotgun (WGS) entry which is preliminary data.</text>
</comment>
<evidence type="ECO:0000313" key="1">
    <source>
        <dbReference type="EMBL" id="KAH7965994.1"/>
    </source>
</evidence>
<organism evidence="1 2">
    <name type="scientific">Dermacentor silvarum</name>
    <name type="common">Tick</name>
    <dbReference type="NCBI Taxonomy" id="543639"/>
    <lineage>
        <taxon>Eukaryota</taxon>
        <taxon>Metazoa</taxon>
        <taxon>Ecdysozoa</taxon>
        <taxon>Arthropoda</taxon>
        <taxon>Chelicerata</taxon>
        <taxon>Arachnida</taxon>
        <taxon>Acari</taxon>
        <taxon>Parasitiformes</taxon>
        <taxon>Ixodida</taxon>
        <taxon>Ixodoidea</taxon>
        <taxon>Ixodidae</taxon>
        <taxon>Rhipicephalinae</taxon>
        <taxon>Dermacentor</taxon>
    </lineage>
</organism>
<protein>
    <submittedName>
        <fullName evidence="1">Uncharacterized protein</fullName>
    </submittedName>
</protein>
<reference evidence="1" key="1">
    <citation type="submission" date="2020-05" db="EMBL/GenBank/DDBJ databases">
        <title>Large-scale comparative analyses of tick genomes elucidate their genetic diversity and vector capacities.</title>
        <authorList>
            <person name="Jia N."/>
            <person name="Wang J."/>
            <person name="Shi W."/>
            <person name="Du L."/>
            <person name="Sun Y."/>
            <person name="Zhan W."/>
            <person name="Jiang J."/>
            <person name="Wang Q."/>
            <person name="Zhang B."/>
            <person name="Ji P."/>
            <person name="Sakyi L.B."/>
            <person name="Cui X."/>
            <person name="Yuan T."/>
            <person name="Jiang B."/>
            <person name="Yang W."/>
            <person name="Lam T.T.-Y."/>
            <person name="Chang Q."/>
            <person name="Ding S."/>
            <person name="Wang X."/>
            <person name="Zhu J."/>
            <person name="Ruan X."/>
            <person name="Zhao L."/>
            <person name="Wei J."/>
            <person name="Que T."/>
            <person name="Du C."/>
            <person name="Cheng J."/>
            <person name="Dai P."/>
            <person name="Han X."/>
            <person name="Huang E."/>
            <person name="Gao Y."/>
            <person name="Liu J."/>
            <person name="Shao H."/>
            <person name="Ye R."/>
            <person name="Li L."/>
            <person name="Wei W."/>
            <person name="Wang X."/>
            <person name="Wang C."/>
            <person name="Yang T."/>
            <person name="Huo Q."/>
            <person name="Li W."/>
            <person name="Guo W."/>
            <person name="Chen H."/>
            <person name="Zhou L."/>
            <person name="Ni X."/>
            <person name="Tian J."/>
            <person name="Zhou Y."/>
            <person name="Sheng Y."/>
            <person name="Liu T."/>
            <person name="Pan Y."/>
            <person name="Xia L."/>
            <person name="Li J."/>
            <person name="Zhao F."/>
            <person name="Cao W."/>
        </authorList>
    </citation>
    <scope>NUCLEOTIDE SEQUENCE</scope>
    <source>
        <strain evidence="1">Dsil-2018</strain>
    </source>
</reference>
<evidence type="ECO:0000313" key="2">
    <source>
        <dbReference type="Proteomes" id="UP000821865"/>
    </source>
</evidence>